<comment type="caution">
    <text evidence="2">The sequence shown here is derived from an EMBL/GenBank/DDBJ whole genome shotgun (WGS) entry which is preliminary data.</text>
</comment>
<protein>
    <submittedName>
        <fullName evidence="2">Uncharacterized protein</fullName>
    </submittedName>
</protein>
<gene>
    <name evidence="2" type="ORF">CCUS01_01015</name>
</gene>
<evidence type="ECO:0000313" key="3">
    <source>
        <dbReference type="Proteomes" id="UP001239213"/>
    </source>
</evidence>
<name>A0AAI9Y365_9PEZI</name>
<feature type="non-terminal residue" evidence="2">
    <location>
        <position position="1"/>
    </location>
</feature>
<dbReference type="AlphaFoldDB" id="A0AAI9Y365"/>
<evidence type="ECO:0000256" key="1">
    <source>
        <dbReference type="SAM" id="MobiDB-lite"/>
    </source>
</evidence>
<reference evidence="2" key="1">
    <citation type="submission" date="2016-11" db="EMBL/GenBank/DDBJ databases">
        <title>The genome sequence of Colletotrichum cuscutae.</title>
        <authorList>
            <person name="Baroncelli R."/>
        </authorList>
    </citation>
    <scope>NUCLEOTIDE SEQUENCE</scope>
    <source>
        <strain evidence="2">IMI 304802</strain>
    </source>
</reference>
<feature type="region of interest" description="Disordered" evidence="1">
    <location>
        <begin position="29"/>
        <end position="83"/>
    </location>
</feature>
<organism evidence="2 3">
    <name type="scientific">Colletotrichum cuscutae</name>
    <dbReference type="NCBI Taxonomy" id="1209917"/>
    <lineage>
        <taxon>Eukaryota</taxon>
        <taxon>Fungi</taxon>
        <taxon>Dikarya</taxon>
        <taxon>Ascomycota</taxon>
        <taxon>Pezizomycotina</taxon>
        <taxon>Sordariomycetes</taxon>
        <taxon>Hypocreomycetidae</taxon>
        <taxon>Glomerellales</taxon>
        <taxon>Glomerellaceae</taxon>
        <taxon>Colletotrichum</taxon>
        <taxon>Colletotrichum acutatum species complex</taxon>
    </lineage>
</organism>
<keyword evidence="3" id="KW-1185">Reference proteome</keyword>
<dbReference type="Proteomes" id="UP001239213">
    <property type="component" value="Unassembled WGS sequence"/>
</dbReference>
<proteinExistence type="predicted"/>
<feature type="compositionally biased region" description="Basic and acidic residues" evidence="1">
    <location>
        <begin position="64"/>
        <end position="76"/>
    </location>
</feature>
<dbReference type="EMBL" id="MPDP01000223">
    <property type="protein sequence ID" value="KAK1470896.1"/>
    <property type="molecule type" value="Genomic_DNA"/>
</dbReference>
<accession>A0AAI9Y365</accession>
<sequence length="331" mass="37197">CRSNTPVQFILFSAFFSLGGPSDSSFLALGRWAERKTPPPPTPSHSSSRPPTGVQLHSAPTDPGTHKVDGPSEMRDPGAPGDEEIMPTSCWTFPWTRQSGQHAGNRLSGGSSALPLVMPSSWALEWLDPVWQVQDINSGETSLGNFLNMSECGCSPREIWFCQWYLGRWALYESAPRRNRDGFVVVRHISQQKEEQPVSHTLWSIESLMNRVVLAFHCVPAKKHIWWDWHLITGYIAAPLRFPQLVPYYVGTTMQKQKHLTNARRHELVGSHDVTLQLFQRCLPQLGEGGRHRQNGVEEARKVGGKRLIRPLVGWCGWLIVYVGGNGHSTY</sequence>
<evidence type="ECO:0000313" key="2">
    <source>
        <dbReference type="EMBL" id="KAK1470896.1"/>
    </source>
</evidence>